<feature type="coiled-coil region" evidence="1">
    <location>
        <begin position="51"/>
        <end position="81"/>
    </location>
</feature>
<dbReference type="HAMAP" id="MF_02216">
    <property type="entry name" value="UbiK"/>
    <property type="match status" value="1"/>
</dbReference>
<dbReference type="GO" id="GO:0005829">
    <property type="term" value="C:cytosol"/>
    <property type="evidence" value="ECO:0007669"/>
    <property type="project" value="TreeGrafter"/>
</dbReference>
<proteinExistence type="inferred from homology"/>
<reference evidence="3" key="1">
    <citation type="submission" date="2017-08" db="EMBL/GenBank/DDBJ databases">
        <title>A dynamic microbial community with high functional redundancy inhabits the cold, oxic subseafloor aquifer.</title>
        <authorList>
            <person name="Tully B.J."/>
            <person name="Wheat C.G."/>
            <person name="Glazer B.T."/>
            <person name="Huber J.A."/>
        </authorList>
    </citation>
    <scope>NUCLEOTIDE SEQUENCE [LARGE SCALE GENOMIC DNA]</scope>
</reference>
<protein>
    <recommendedName>
        <fullName evidence="1">Ubiquinone biosynthesis accessory factor UbiK</fullName>
    </recommendedName>
</protein>
<comment type="pathway">
    <text evidence="1">Cofactor biosynthesis; ubiquinone biosynthesis.</text>
</comment>
<accession>A0A2A5CJE6</accession>
<evidence type="ECO:0000313" key="2">
    <source>
        <dbReference type="EMBL" id="PCJ43648.1"/>
    </source>
</evidence>
<dbReference type="Pfam" id="PF04380">
    <property type="entry name" value="BMFP"/>
    <property type="match status" value="1"/>
</dbReference>
<keyword evidence="1" id="KW-0831">Ubiquinone biosynthesis</keyword>
<dbReference type="Proteomes" id="UP000228987">
    <property type="component" value="Unassembled WGS sequence"/>
</dbReference>
<keyword evidence="1" id="KW-0175">Coiled coil</keyword>
<dbReference type="GO" id="GO:0006744">
    <property type="term" value="P:ubiquinone biosynthetic process"/>
    <property type="evidence" value="ECO:0007669"/>
    <property type="project" value="UniProtKB-UniRule"/>
</dbReference>
<dbReference type="UniPathway" id="UPA00232"/>
<gene>
    <name evidence="1" type="primary">ubiK</name>
    <name evidence="2" type="ORF">COA71_01890</name>
</gene>
<dbReference type="AlphaFoldDB" id="A0A2A5CJE6"/>
<name>A0A2A5CJE6_9GAMM</name>
<comment type="function">
    <text evidence="1">Required for efficient ubiquinone (coenzyme Q) biosynthesis. UbiK is probably an accessory factor of Ubi enzymes and facilitates ubiquinone biosynthesis by acting as an assembly factor, a targeting factor, or both.</text>
</comment>
<dbReference type="EMBL" id="NVWI01000001">
    <property type="protein sequence ID" value="PCJ43648.1"/>
    <property type="molecule type" value="Genomic_DNA"/>
</dbReference>
<keyword evidence="1" id="KW-0963">Cytoplasm</keyword>
<dbReference type="InterPro" id="IPR007475">
    <property type="entry name" value="UbiK"/>
</dbReference>
<comment type="similarity">
    <text evidence="1">Belongs to the UbiK family.</text>
</comment>
<evidence type="ECO:0000256" key="1">
    <source>
        <dbReference type="HAMAP-Rule" id="MF_02216"/>
    </source>
</evidence>
<dbReference type="PANTHER" id="PTHR38040">
    <property type="entry name" value="UBIQUINONE BIOSYNTHESIS ACCESSORY FACTOR UBIK"/>
    <property type="match status" value="1"/>
</dbReference>
<sequence length="81" mass="9268">MIDKDFLEKLSTRLSKILPAPGPIREDIEKQFLSLLQSSLGKLNLVTREEFDTQLKVLQRAEQTIAELEEKIAKLEKASQD</sequence>
<organism evidence="2 3">
    <name type="scientific">SAR86 cluster bacterium</name>
    <dbReference type="NCBI Taxonomy" id="2030880"/>
    <lineage>
        <taxon>Bacteria</taxon>
        <taxon>Pseudomonadati</taxon>
        <taxon>Pseudomonadota</taxon>
        <taxon>Gammaproteobacteria</taxon>
        <taxon>SAR86 cluster</taxon>
    </lineage>
</organism>
<comment type="caution">
    <text evidence="2">The sequence shown here is derived from an EMBL/GenBank/DDBJ whole genome shotgun (WGS) entry which is preliminary data.</text>
</comment>
<evidence type="ECO:0000313" key="3">
    <source>
        <dbReference type="Proteomes" id="UP000228987"/>
    </source>
</evidence>
<dbReference type="PANTHER" id="PTHR38040:SF1">
    <property type="entry name" value="UBIQUINONE BIOSYNTHESIS ACCESSORY FACTOR UBIK"/>
    <property type="match status" value="1"/>
</dbReference>
<comment type="subcellular location">
    <subcellularLocation>
        <location evidence="1">Cytoplasm</location>
    </subcellularLocation>
</comment>